<name>A0A382I9C8_9ZZZZ</name>
<dbReference type="InterPro" id="IPR012000">
    <property type="entry name" value="Thiamin_PyroP_enz_cen_dom"/>
</dbReference>
<dbReference type="Pfam" id="PF02775">
    <property type="entry name" value="TPP_enzyme_C"/>
    <property type="match status" value="1"/>
</dbReference>
<dbReference type="GO" id="GO:0009099">
    <property type="term" value="P:L-valine biosynthetic process"/>
    <property type="evidence" value="ECO:0007669"/>
    <property type="project" value="TreeGrafter"/>
</dbReference>
<evidence type="ECO:0000256" key="1">
    <source>
        <dbReference type="ARBA" id="ARBA00001964"/>
    </source>
</evidence>
<dbReference type="GO" id="GO:0009097">
    <property type="term" value="P:isoleucine biosynthetic process"/>
    <property type="evidence" value="ECO:0007669"/>
    <property type="project" value="TreeGrafter"/>
</dbReference>
<evidence type="ECO:0000259" key="5">
    <source>
        <dbReference type="Pfam" id="PF02775"/>
    </source>
</evidence>
<dbReference type="GO" id="GO:0000287">
    <property type="term" value="F:magnesium ion binding"/>
    <property type="evidence" value="ECO:0007669"/>
    <property type="project" value="InterPro"/>
</dbReference>
<dbReference type="GO" id="GO:0005948">
    <property type="term" value="C:acetolactate synthase complex"/>
    <property type="evidence" value="ECO:0007669"/>
    <property type="project" value="TreeGrafter"/>
</dbReference>
<dbReference type="InterPro" id="IPR000399">
    <property type="entry name" value="TPP-bd_CS"/>
</dbReference>
<dbReference type="InterPro" id="IPR029061">
    <property type="entry name" value="THDP-binding"/>
</dbReference>
<dbReference type="GO" id="GO:0050660">
    <property type="term" value="F:flavin adenine dinucleotide binding"/>
    <property type="evidence" value="ECO:0007669"/>
    <property type="project" value="TreeGrafter"/>
</dbReference>
<dbReference type="InterPro" id="IPR045229">
    <property type="entry name" value="TPP_enz"/>
</dbReference>
<dbReference type="GO" id="GO:0003984">
    <property type="term" value="F:acetolactate synthase activity"/>
    <property type="evidence" value="ECO:0007669"/>
    <property type="project" value="TreeGrafter"/>
</dbReference>
<comment type="cofactor">
    <cofactor evidence="1">
        <name>thiamine diphosphate</name>
        <dbReference type="ChEBI" id="CHEBI:58937"/>
    </cofactor>
</comment>
<dbReference type="EMBL" id="UINC01065800">
    <property type="protein sequence ID" value="SVB95837.1"/>
    <property type="molecule type" value="Genomic_DNA"/>
</dbReference>
<dbReference type="SUPFAM" id="SSF52467">
    <property type="entry name" value="DHS-like NAD/FAD-binding domain"/>
    <property type="match status" value="1"/>
</dbReference>
<dbReference type="CDD" id="cd02002">
    <property type="entry name" value="TPP_BFDC"/>
    <property type="match status" value="1"/>
</dbReference>
<dbReference type="AlphaFoldDB" id="A0A382I9C8"/>
<evidence type="ECO:0000256" key="3">
    <source>
        <dbReference type="ARBA" id="ARBA00023052"/>
    </source>
</evidence>
<organism evidence="6">
    <name type="scientific">marine metagenome</name>
    <dbReference type="NCBI Taxonomy" id="408172"/>
    <lineage>
        <taxon>unclassified sequences</taxon>
        <taxon>metagenomes</taxon>
        <taxon>ecological metagenomes</taxon>
    </lineage>
</organism>
<evidence type="ECO:0000259" key="4">
    <source>
        <dbReference type="Pfam" id="PF00205"/>
    </source>
</evidence>
<protein>
    <recommendedName>
        <fullName evidence="7">Thiamine pyrophosphate enzyme TPP-binding domain-containing protein</fullName>
    </recommendedName>
</protein>
<comment type="similarity">
    <text evidence="2">Belongs to the TPP enzyme family.</text>
</comment>
<reference evidence="6" key="1">
    <citation type="submission" date="2018-05" db="EMBL/GenBank/DDBJ databases">
        <authorList>
            <person name="Lanie J.A."/>
            <person name="Ng W.-L."/>
            <person name="Kazmierczak K.M."/>
            <person name="Andrzejewski T.M."/>
            <person name="Davidsen T.M."/>
            <person name="Wayne K.J."/>
            <person name="Tettelin H."/>
            <person name="Glass J.I."/>
            <person name="Rusch D."/>
            <person name="Podicherti R."/>
            <person name="Tsui H.-C.T."/>
            <person name="Winkler M.E."/>
        </authorList>
    </citation>
    <scope>NUCLEOTIDE SEQUENCE</scope>
</reference>
<dbReference type="InterPro" id="IPR029035">
    <property type="entry name" value="DHS-like_NAD/FAD-binding_dom"/>
</dbReference>
<evidence type="ECO:0000313" key="6">
    <source>
        <dbReference type="EMBL" id="SVB95837.1"/>
    </source>
</evidence>
<feature type="domain" description="Thiamine pyrophosphate enzyme central" evidence="4">
    <location>
        <begin position="92"/>
        <end position="218"/>
    </location>
</feature>
<accession>A0A382I9C8</accession>
<dbReference type="Gene3D" id="3.40.50.970">
    <property type="match status" value="1"/>
</dbReference>
<gene>
    <name evidence="6" type="ORF">METZ01_LOCUS248691</name>
</gene>
<proteinExistence type="inferred from homology"/>
<dbReference type="Gene3D" id="3.40.50.1220">
    <property type="entry name" value="TPP-binding domain"/>
    <property type="match status" value="1"/>
</dbReference>
<dbReference type="SUPFAM" id="SSF52518">
    <property type="entry name" value="Thiamin diphosphate-binding fold (THDP-binding)"/>
    <property type="match status" value="2"/>
</dbReference>
<evidence type="ECO:0000256" key="2">
    <source>
        <dbReference type="ARBA" id="ARBA00007812"/>
    </source>
</evidence>
<dbReference type="PANTHER" id="PTHR18968:SF13">
    <property type="entry name" value="ACETOLACTATE SYNTHASE CATALYTIC SUBUNIT, MITOCHONDRIAL"/>
    <property type="match status" value="1"/>
</dbReference>
<dbReference type="PANTHER" id="PTHR18968">
    <property type="entry name" value="THIAMINE PYROPHOSPHATE ENZYMES"/>
    <property type="match status" value="1"/>
</dbReference>
<feature type="domain" description="Thiamine pyrophosphate enzyme TPP-binding" evidence="5">
    <location>
        <begin position="293"/>
        <end position="445"/>
    </location>
</feature>
<feature type="non-terminal residue" evidence="6">
    <location>
        <position position="1"/>
    </location>
</feature>
<evidence type="ECO:0008006" key="7">
    <source>
        <dbReference type="Google" id="ProtNLM"/>
    </source>
</evidence>
<dbReference type="Pfam" id="PF00205">
    <property type="entry name" value="TPP_enzyme_M"/>
    <property type="match status" value="1"/>
</dbReference>
<sequence length="449" mass="48407">DFDPGGQWYRGLNVVGGADRWVEPFTKWSSHVSTHFNLYESITRAGEMAQRLPKGPTFLDIPMEVMLPAWTPPPRMGKIPAPPKTHSEASAIDEVARLLAGASSPVIISESAGKDVEAFHQTVRLAEMLSIPVVESSPGYANFPKDHPMYQGTNVNLFKDTSDVILLVGSKTPWYPPSKGPATGTVISIDEYPLKEHLTYQALHANIYLEGDIGVTVRLLADAVEANGGLNAVAISARKSQWESEHNKATEGHRATVEAAKDKGPIDPVWLCAAISEVMPDDATYIEETITHRGAILRHIAWNTPQRYFHPNGGLGQGLGTALGVKLARPNSPVVALMGDGSFLYNPVVQSFGISAAENLPILIIVFNNGKYQAMQNLHLQFYPDGVAAKTGIHHGVDITGPNYADLIKPFGGHSERVEDPAELKPALERALAAVNGGTTALVDVIVNA</sequence>
<dbReference type="GO" id="GO:0030976">
    <property type="term" value="F:thiamine pyrophosphate binding"/>
    <property type="evidence" value="ECO:0007669"/>
    <property type="project" value="InterPro"/>
</dbReference>
<keyword evidence="3" id="KW-0786">Thiamine pyrophosphate</keyword>
<dbReference type="PROSITE" id="PS00187">
    <property type="entry name" value="TPP_ENZYMES"/>
    <property type="match status" value="1"/>
</dbReference>
<dbReference type="InterPro" id="IPR011766">
    <property type="entry name" value="TPP_enzyme_TPP-bd"/>
</dbReference>